<reference evidence="3" key="1">
    <citation type="submission" date="2023-03" db="EMBL/GenBank/DDBJ databases">
        <title>Massive genome expansion in bonnet fungi (Mycena s.s.) driven by repeated elements and novel gene families across ecological guilds.</title>
        <authorList>
            <consortium name="Lawrence Berkeley National Laboratory"/>
            <person name="Harder C.B."/>
            <person name="Miyauchi S."/>
            <person name="Viragh M."/>
            <person name="Kuo A."/>
            <person name="Thoen E."/>
            <person name="Andreopoulos B."/>
            <person name="Lu D."/>
            <person name="Skrede I."/>
            <person name="Drula E."/>
            <person name="Henrissat B."/>
            <person name="Morin E."/>
            <person name="Kohler A."/>
            <person name="Barry K."/>
            <person name="LaButti K."/>
            <person name="Morin E."/>
            <person name="Salamov A."/>
            <person name="Lipzen A."/>
            <person name="Mereny Z."/>
            <person name="Hegedus B."/>
            <person name="Baldrian P."/>
            <person name="Stursova M."/>
            <person name="Weitz H."/>
            <person name="Taylor A."/>
            <person name="Grigoriev I.V."/>
            <person name="Nagy L.G."/>
            <person name="Martin F."/>
            <person name="Kauserud H."/>
        </authorList>
    </citation>
    <scope>NUCLEOTIDE SEQUENCE</scope>
    <source>
        <strain evidence="3">CBHHK002</strain>
    </source>
</reference>
<evidence type="ECO:0000313" key="4">
    <source>
        <dbReference type="Proteomes" id="UP001218218"/>
    </source>
</evidence>
<dbReference type="EMBL" id="JARIHO010000001">
    <property type="protein sequence ID" value="KAJ7368948.1"/>
    <property type="molecule type" value="Genomic_DNA"/>
</dbReference>
<evidence type="ECO:0000256" key="2">
    <source>
        <dbReference type="SAM" id="MobiDB-lite"/>
    </source>
</evidence>
<protein>
    <recommendedName>
        <fullName evidence="5">Zn(2)-C6 fungal-type domain-containing protein</fullName>
    </recommendedName>
</protein>
<feature type="compositionally biased region" description="Acidic residues" evidence="2">
    <location>
        <begin position="144"/>
        <end position="157"/>
    </location>
</feature>
<evidence type="ECO:0008006" key="5">
    <source>
        <dbReference type="Google" id="ProtNLM"/>
    </source>
</evidence>
<keyword evidence="4" id="KW-1185">Reference proteome</keyword>
<accession>A0AAD7F6X4</accession>
<dbReference type="AlphaFoldDB" id="A0AAD7F6X4"/>
<organism evidence="3 4">
    <name type="scientific">Mycena albidolilacea</name>
    <dbReference type="NCBI Taxonomy" id="1033008"/>
    <lineage>
        <taxon>Eukaryota</taxon>
        <taxon>Fungi</taxon>
        <taxon>Dikarya</taxon>
        <taxon>Basidiomycota</taxon>
        <taxon>Agaricomycotina</taxon>
        <taxon>Agaricomycetes</taxon>
        <taxon>Agaricomycetidae</taxon>
        <taxon>Agaricales</taxon>
        <taxon>Marasmiineae</taxon>
        <taxon>Mycenaceae</taxon>
        <taxon>Mycena</taxon>
    </lineage>
</organism>
<name>A0AAD7F6X4_9AGAR</name>
<proteinExistence type="predicted"/>
<feature type="compositionally biased region" description="Basic residues" evidence="2">
    <location>
        <begin position="161"/>
        <end position="177"/>
    </location>
</feature>
<feature type="compositionally biased region" description="Basic and acidic residues" evidence="2">
    <location>
        <begin position="178"/>
        <end position="189"/>
    </location>
</feature>
<evidence type="ECO:0000313" key="3">
    <source>
        <dbReference type="EMBL" id="KAJ7368948.1"/>
    </source>
</evidence>
<feature type="region of interest" description="Disordered" evidence="2">
    <location>
        <begin position="1"/>
        <end position="23"/>
    </location>
</feature>
<feature type="region of interest" description="Disordered" evidence="2">
    <location>
        <begin position="132"/>
        <end position="189"/>
    </location>
</feature>
<feature type="compositionally biased region" description="Low complexity" evidence="2">
    <location>
        <begin position="338"/>
        <end position="356"/>
    </location>
</feature>
<gene>
    <name evidence="3" type="ORF">DFH08DRAFT_947834</name>
</gene>
<comment type="caution">
    <text evidence="3">The sequence shown here is derived from an EMBL/GenBank/DDBJ whole genome shotgun (WGS) entry which is preliminary data.</text>
</comment>
<keyword evidence="1" id="KW-0175">Coiled coil</keyword>
<evidence type="ECO:0000256" key="1">
    <source>
        <dbReference type="SAM" id="Coils"/>
    </source>
</evidence>
<feature type="region of interest" description="Disordered" evidence="2">
    <location>
        <begin position="303"/>
        <end position="374"/>
    </location>
</feature>
<dbReference type="Proteomes" id="UP001218218">
    <property type="component" value="Unassembled WGS sequence"/>
</dbReference>
<sequence>MSSDGSQHSRNNCISREPTPDLTEEKIARMEAGIEEQWEAIVEGMSREAVERADADPDYLRYLRELIKLEGEAEAEVETADTNLRVAEGDMLDATTRHDQVAELRQRFQQGKVKEDDFVDAVDLLRRACSPDVDEVPDEKLGPEDESDGGEEPEEPEEVGKKRKGKGKAKVTLKRVRREHEEQDSSSDRCERCEDRNIRCIVLPGKTACDSCHNMHVKCSLRPQSKTRMPQVKGPRIAKAMAELGREREDAVAHRPVSQVSSQHHQVNFQTGELLPNKMPSWDELRLGLINTQHRLRELEQREKEHKLKKQRKQAAQAAQAAGIEPQEAVEPPHSEMTTGRTGRSSSRAARPLSRAARLRSHTGVDLLSSDVPKVPPVNMSGLIPMVVKEEHQEANSLALDTIMEWGLERLAWKAERREQITREEAEKAEKAREEKERQKAKMEAQLKTLKAQKAKLEESKELKMELVEEAAASSFEEMAASSFLSDFVAPIGWHLEGGILVEDDEVPEAIKNIDYELEYK</sequence>
<feature type="compositionally biased region" description="Polar residues" evidence="2">
    <location>
        <begin position="1"/>
        <end position="14"/>
    </location>
</feature>
<feature type="coiled-coil region" evidence="1">
    <location>
        <begin position="414"/>
        <end position="470"/>
    </location>
</feature>